<evidence type="ECO:0000256" key="1">
    <source>
        <dbReference type="SAM" id="MobiDB-lite"/>
    </source>
</evidence>
<protein>
    <submittedName>
        <fullName evidence="2">Uncharacterized protein</fullName>
    </submittedName>
</protein>
<reference evidence="2" key="1">
    <citation type="submission" date="2018-05" db="EMBL/GenBank/DDBJ databases">
        <authorList>
            <person name="Lanie J.A."/>
            <person name="Ng W.-L."/>
            <person name="Kazmierczak K.M."/>
            <person name="Andrzejewski T.M."/>
            <person name="Davidsen T.M."/>
            <person name="Wayne K.J."/>
            <person name="Tettelin H."/>
            <person name="Glass J.I."/>
            <person name="Rusch D."/>
            <person name="Podicherti R."/>
            <person name="Tsui H.-C.T."/>
            <person name="Winkler M.E."/>
        </authorList>
    </citation>
    <scope>NUCLEOTIDE SEQUENCE</scope>
</reference>
<dbReference type="EMBL" id="UINC01090710">
    <property type="protein sequence ID" value="SVC42893.1"/>
    <property type="molecule type" value="Genomic_DNA"/>
</dbReference>
<proteinExistence type="predicted"/>
<gene>
    <name evidence="2" type="ORF">METZ01_LOCUS295747</name>
</gene>
<organism evidence="2">
    <name type="scientific">marine metagenome</name>
    <dbReference type="NCBI Taxonomy" id="408172"/>
    <lineage>
        <taxon>unclassified sequences</taxon>
        <taxon>metagenomes</taxon>
        <taxon>ecological metagenomes</taxon>
    </lineage>
</organism>
<dbReference type="AlphaFoldDB" id="A0A382M1Z0"/>
<feature type="non-terminal residue" evidence="2">
    <location>
        <position position="1"/>
    </location>
</feature>
<accession>A0A382M1Z0</accession>
<feature type="region of interest" description="Disordered" evidence="1">
    <location>
        <begin position="41"/>
        <end position="65"/>
    </location>
</feature>
<sequence length="65" mass="7946">CAICLRVCPWNRDFSKWPNRLWRWLAARGTRRWLIRLEGVTGRGQRRRSKPWWLRSQPGEPQSTR</sequence>
<evidence type="ECO:0000313" key="2">
    <source>
        <dbReference type="EMBL" id="SVC42893.1"/>
    </source>
</evidence>
<name>A0A382M1Z0_9ZZZZ</name>